<reference evidence="4 5" key="1">
    <citation type="submission" date="2015-06" db="EMBL/GenBank/DDBJ databases">
        <title>Talaromyces atroroseus IBT 11181 draft genome.</title>
        <authorList>
            <person name="Rasmussen K.B."/>
            <person name="Rasmussen S."/>
            <person name="Petersen B."/>
            <person name="Sicheritz-Ponten T."/>
            <person name="Mortensen U.H."/>
            <person name="Thrane U."/>
        </authorList>
    </citation>
    <scope>NUCLEOTIDE SEQUENCE [LARGE SCALE GENOMIC DNA]</scope>
    <source>
        <strain evidence="4 5">IBT 11181</strain>
    </source>
</reference>
<protein>
    <recommendedName>
        <fullName evidence="3">Calcineurin-like phosphoesterase domain-containing protein</fullName>
    </recommendedName>
</protein>
<dbReference type="GO" id="GO:0016791">
    <property type="term" value="F:phosphatase activity"/>
    <property type="evidence" value="ECO:0007669"/>
    <property type="project" value="TreeGrafter"/>
</dbReference>
<dbReference type="InterPro" id="IPR029052">
    <property type="entry name" value="Metallo-depent_PP-like"/>
</dbReference>
<dbReference type="InterPro" id="IPR004843">
    <property type="entry name" value="Calcineurin-like_PHP"/>
</dbReference>
<sequence length="445" mass="49885">MTGDRTRAGVWSSKPPRSLDLNMDNISVSSSNDDETLHSPSQNAFFQSFPRGISPKYPLINYVTNKWDTSRSSRGRSLSTTSNTSFDRHRYSWMAFILSIVTAPRFRRYMVVYAVLVVFAYVGWDFFLQPMLEERKVIIESLDVAAMDKVGGWYGTNLRPEFADIVTMRTLSPDFLPRLEKSSRRQSGRRRLLIVGDVHGCQYELERLLKKVSFDQTAGDHLIFTGDMISKGPASAGVVDIARELGASCVRGNHEDRILLLRSEMKLRNILSPESVDRNETAQSDVAERKIARELSDEQAAWLQECPVMLKLGSVTGMGDVVVVHGGLVPGVPLERQELTSVMSMRTIDLETHVPSSGKEGMPWFKLFNQYHKLLVTGQERIDSSPVPTMTVVYGHDASTSLNIRQYTKGLDSGCVYGRKLSALVIEDGGKNEVVQVKCNEYVKS</sequence>
<dbReference type="OrthoDB" id="10267127at2759"/>
<dbReference type="Gene3D" id="3.60.21.10">
    <property type="match status" value="1"/>
</dbReference>
<proteinExistence type="predicted"/>
<organism evidence="4 5">
    <name type="scientific">Talaromyces atroroseus</name>
    <dbReference type="NCBI Taxonomy" id="1441469"/>
    <lineage>
        <taxon>Eukaryota</taxon>
        <taxon>Fungi</taxon>
        <taxon>Dikarya</taxon>
        <taxon>Ascomycota</taxon>
        <taxon>Pezizomycotina</taxon>
        <taxon>Eurotiomycetes</taxon>
        <taxon>Eurotiomycetidae</taxon>
        <taxon>Eurotiales</taxon>
        <taxon>Trichocomaceae</taxon>
        <taxon>Talaromyces</taxon>
        <taxon>Talaromyces sect. Trachyspermi</taxon>
    </lineage>
</organism>
<evidence type="ECO:0000256" key="1">
    <source>
        <dbReference type="SAM" id="MobiDB-lite"/>
    </source>
</evidence>
<evidence type="ECO:0000313" key="4">
    <source>
        <dbReference type="EMBL" id="OKL63996.1"/>
    </source>
</evidence>
<name>A0A225B9C1_TALAT</name>
<evidence type="ECO:0000313" key="5">
    <source>
        <dbReference type="Proteomes" id="UP000214365"/>
    </source>
</evidence>
<dbReference type="InterPro" id="IPR050126">
    <property type="entry name" value="Ap4A_hydrolase"/>
</dbReference>
<dbReference type="GO" id="GO:0005737">
    <property type="term" value="C:cytoplasm"/>
    <property type="evidence" value="ECO:0007669"/>
    <property type="project" value="TreeGrafter"/>
</dbReference>
<dbReference type="Proteomes" id="UP000214365">
    <property type="component" value="Unassembled WGS sequence"/>
</dbReference>
<feature type="domain" description="Calcineurin-like phosphoesterase" evidence="3">
    <location>
        <begin position="191"/>
        <end position="367"/>
    </location>
</feature>
<dbReference type="PANTHER" id="PTHR42850:SF4">
    <property type="entry name" value="ZINC-DEPENDENT ENDOPOLYPHOSPHATASE"/>
    <property type="match status" value="1"/>
</dbReference>
<dbReference type="CDD" id="cd00144">
    <property type="entry name" value="MPP_PPP_family"/>
    <property type="match status" value="1"/>
</dbReference>
<evidence type="ECO:0000256" key="2">
    <source>
        <dbReference type="SAM" id="Phobius"/>
    </source>
</evidence>
<feature type="region of interest" description="Disordered" evidence="1">
    <location>
        <begin position="1"/>
        <end position="25"/>
    </location>
</feature>
<keyword evidence="2" id="KW-0812">Transmembrane</keyword>
<dbReference type="GO" id="GO:0006798">
    <property type="term" value="P:polyphosphate catabolic process"/>
    <property type="evidence" value="ECO:0007669"/>
    <property type="project" value="TreeGrafter"/>
</dbReference>
<dbReference type="Pfam" id="PF00149">
    <property type="entry name" value="Metallophos"/>
    <property type="match status" value="1"/>
</dbReference>
<comment type="caution">
    <text evidence="4">The sequence shown here is derived from an EMBL/GenBank/DDBJ whole genome shotgun (WGS) entry which is preliminary data.</text>
</comment>
<dbReference type="GeneID" id="31000413"/>
<accession>A0A225B9C1</accession>
<keyword evidence="2" id="KW-1133">Transmembrane helix</keyword>
<dbReference type="RefSeq" id="XP_020124117.1">
    <property type="nucleotide sequence ID" value="XM_020260488.1"/>
</dbReference>
<dbReference type="AlphaFoldDB" id="A0A225B9C1"/>
<dbReference type="GO" id="GO:0000298">
    <property type="term" value="F:endopolyphosphatase activity"/>
    <property type="evidence" value="ECO:0007669"/>
    <property type="project" value="TreeGrafter"/>
</dbReference>
<feature type="transmembrane region" description="Helical" evidence="2">
    <location>
        <begin position="109"/>
        <end position="127"/>
    </location>
</feature>
<dbReference type="STRING" id="1441469.A0A225B9C1"/>
<evidence type="ECO:0000259" key="3">
    <source>
        <dbReference type="Pfam" id="PF00149"/>
    </source>
</evidence>
<dbReference type="PANTHER" id="PTHR42850">
    <property type="entry name" value="METALLOPHOSPHOESTERASE"/>
    <property type="match status" value="1"/>
</dbReference>
<dbReference type="EMBL" id="LFMY01000001">
    <property type="protein sequence ID" value="OKL63996.1"/>
    <property type="molecule type" value="Genomic_DNA"/>
</dbReference>
<keyword evidence="5" id="KW-1185">Reference proteome</keyword>
<gene>
    <name evidence="4" type="ORF">UA08_00658</name>
</gene>
<keyword evidence="2" id="KW-0472">Membrane</keyword>
<dbReference type="SUPFAM" id="SSF56300">
    <property type="entry name" value="Metallo-dependent phosphatases"/>
    <property type="match status" value="1"/>
</dbReference>